<protein>
    <submittedName>
        <fullName evidence="3">Methylase involved in ubiquinone/menaquinone biosynthesis</fullName>
    </submittedName>
</protein>
<dbReference type="AlphaFoldDB" id="A0A238UCE5"/>
<proteinExistence type="predicted"/>
<reference evidence="3 4" key="1">
    <citation type="submission" date="2017-07" db="EMBL/GenBank/DDBJ databases">
        <authorList>
            <person name="Sun Z.S."/>
            <person name="Albrecht U."/>
            <person name="Echele G."/>
            <person name="Lee C.C."/>
        </authorList>
    </citation>
    <scope>NUCLEOTIDE SEQUENCE [LARGE SCALE GENOMIC DNA]</scope>
    <source>
        <strain evidence="4">type strain: KCTC 22618</strain>
    </source>
</reference>
<dbReference type="CDD" id="cd02440">
    <property type="entry name" value="AdoMet_MTases"/>
    <property type="match status" value="1"/>
</dbReference>
<dbReference type="InterPro" id="IPR041698">
    <property type="entry name" value="Methyltransf_25"/>
</dbReference>
<evidence type="ECO:0000313" key="3">
    <source>
        <dbReference type="EMBL" id="SNR16841.1"/>
    </source>
</evidence>
<dbReference type="EMBL" id="LT899436">
    <property type="protein sequence ID" value="SNR16841.1"/>
    <property type="molecule type" value="Genomic_DNA"/>
</dbReference>
<dbReference type="Proteomes" id="UP000215214">
    <property type="component" value="Chromosome TJEJU"/>
</dbReference>
<feature type="domain" description="Methyltransferase" evidence="2">
    <location>
        <begin position="53"/>
        <end position="148"/>
    </location>
</feature>
<keyword evidence="3" id="KW-0489">Methyltransferase</keyword>
<dbReference type="PANTHER" id="PTHR43861">
    <property type="entry name" value="TRANS-ACONITATE 2-METHYLTRANSFERASE-RELATED"/>
    <property type="match status" value="1"/>
</dbReference>
<evidence type="ECO:0000259" key="2">
    <source>
        <dbReference type="Pfam" id="PF13649"/>
    </source>
</evidence>
<keyword evidence="4" id="KW-1185">Reference proteome</keyword>
<dbReference type="OrthoDB" id="9789123at2"/>
<dbReference type="GO" id="GO:0008168">
    <property type="term" value="F:methyltransferase activity"/>
    <property type="evidence" value="ECO:0007669"/>
    <property type="project" value="UniProtKB-KW"/>
</dbReference>
<dbReference type="Gene3D" id="3.40.50.150">
    <property type="entry name" value="Vaccinia Virus protein VP39"/>
    <property type="match status" value="1"/>
</dbReference>
<accession>A0A238UCE5</accession>
<name>A0A238UCE5_9FLAO</name>
<dbReference type="SUPFAM" id="SSF53335">
    <property type="entry name" value="S-adenosyl-L-methionine-dependent methyltransferases"/>
    <property type="match status" value="1"/>
</dbReference>
<dbReference type="KEGG" id="tje:TJEJU_3188"/>
<dbReference type="InterPro" id="IPR029063">
    <property type="entry name" value="SAM-dependent_MTases_sf"/>
</dbReference>
<gene>
    <name evidence="3" type="ORF">TJEJU_3188</name>
</gene>
<keyword evidence="1" id="KW-0808">Transferase</keyword>
<keyword evidence="3" id="KW-0830">Ubiquinone</keyword>
<evidence type="ECO:0000313" key="4">
    <source>
        <dbReference type="Proteomes" id="UP000215214"/>
    </source>
</evidence>
<organism evidence="3 4">
    <name type="scientific">Tenacibaculum jejuense</name>
    <dbReference type="NCBI Taxonomy" id="584609"/>
    <lineage>
        <taxon>Bacteria</taxon>
        <taxon>Pseudomonadati</taxon>
        <taxon>Bacteroidota</taxon>
        <taxon>Flavobacteriia</taxon>
        <taxon>Flavobacteriales</taxon>
        <taxon>Flavobacteriaceae</taxon>
        <taxon>Tenacibaculum</taxon>
    </lineage>
</organism>
<sequence length="210" mass="24555">MDMNVENSIKQNQLIQNYYQFQSIIYDVTRWSFLFGRKLIIDKIAEVCTPKTILEIGCGTGYNLKNLSKKFPESKIIGMDVSRDMLSIAEKKANKYSNIELIESPYGDSTILNNIQPDVILFSYMLTMVNPEFSFMISQAYKDLKPGGYVAVVDFYNSKHEWFRNHMGNHHVRMEGHLTPVLESKFETVQNEIHRAYFNTWQYFTFLGKK</sequence>
<evidence type="ECO:0000256" key="1">
    <source>
        <dbReference type="ARBA" id="ARBA00022679"/>
    </source>
</evidence>
<dbReference type="Pfam" id="PF13649">
    <property type="entry name" value="Methyltransf_25"/>
    <property type="match status" value="1"/>
</dbReference>
<dbReference type="GO" id="GO:0032259">
    <property type="term" value="P:methylation"/>
    <property type="evidence" value="ECO:0007669"/>
    <property type="project" value="UniProtKB-KW"/>
</dbReference>